<gene>
    <name evidence="8 10" type="primary">mobA</name>
    <name evidence="10" type="ORF">F3S47_04770</name>
</gene>
<comment type="subunit">
    <text evidence="8">Monomer.</text>
</comment>
<dbReference type="InterPro" id="IPR025877">
    <property type="entry name" value="MobA-like_NTP_Trfase"/>
</dbReference>
<dbReference type="AlphaFoldDB" id="A0A5J5GSX5"/>
<evidence type="ECO:0000256" key="5">
    <source>
        <dbReference type="ARBA" id="ARBA00022842"/>
    </source>
</evidence>
<dbReference type="Proteomes" id="UP000326554">
    <property type="component" value="Unassembled WGS sequence"/>
</dbReference>
<dbReference type="SUPFAM" id="SSF53448">
    <property type="entry name" value="Nucleotide-diphospho-sugar transferases"/>
    <property type="match status" value="1"/>
</dbReference>
<keyword evidence="10" id="KW-0548">Nucleotidyltransferase</keyword>
<evidence type="ECO:0000256" key="7">
    <source>
        <dbReference type="ARBA" id="ARBA00023150"/>
    </source>
</evidence>
<evidence type="ECO:0000256" key="2">
    <source>
        <dbReference type="ARBA" id="ARBA00022679"/>
    </source>
</evidence>
<evidence type="ECO:0000256" key="6">
    <source>
        <dbReference type="ARBA" id="ARBA00023134"/>
    </source>
</evidence>
<dbReference type="CDD" id="cd02503">
    <property type="entry name" value="MobA"/>
    <property type="match status" value="1"/>
</dbReference>
<dbReference type="InterPro" id="IPR013482">
    <property type="entry name" value="Molybde_CF_guanTrfase"/>
</dbReference>
<comment type="catalytic activity">
    <reaction evidence="8">
        <text>Mo-molybdopterin + GTP + H(+) = Mo-molybdopterin guanine dinucleotide + diphosphate</text>
        <dbReference type="Rhea" id="RHEA:34243"/>
        <dbReference type="ChEBI" id="CHEBI:15378"/>
        <dbReference type="ChEBI" id="CHEBI:33019"/>
        <dbReference type="ChEBI" id="CHEBI:37565"/>
        <dbReference type="ChEBI" id="CHEBI:71302"/>
        <dbReference type="ChEBI" id="CHEBI:71310"/>
        <dbReference type="EC" id="2.7.7.77"/>
    </reaction>
</comment>
<keyword evidence="3 8" id="KW-0479">Metal-binding</keyword>
<evidence type="ECO:0000256" key="1">
    <source>
        <dbReference type="ARBA" id="ARBA00022490"/>
    </source>
</evidence>
<dbReference type="EMBL" id="VYQE01000001">
    <property type="protein sequence ID" value="KAA9010743.1"/>
    <property type="molecule type" value="Genomic_DNA"/>
</dbReference>
<feature type="binding site" evidence="8">
    <location>
        <begin position="8"/>
        <end position="10"/>
    </location>
    <ligand>
        <name>GTP</name>
        <dbReference type="ChEBI" id="CHEBI:37565"/>
    </ligand>
</feature>
<name>A0A5J5GSX5_9RHOB</name>
<reference evidence="10 11" key="1">
    <citation type="submission" date="2019-09" db="EMBL/GenBank/DDBJ databases">
        <authorList>
            <person name="Park J.-S."/>
            <person name="Choi H.-J."/>
        </authorList>
    </citation>
    <scope>NUCLEOTIDE SEQUENCE [LARGE SCALE GENOMIC DNA]</scope>
    <source>
        <strain evidence="10 11">176SS1-4</strain>
    </source>
</reference>
<dbReference type="NCBIfam" id="TIGR02665">
    <property type="entry name" value="molyb_mobA"/>
    <property type="match status" value="1"/>
</dbReference>
<comment type="caution">
    <text evidence="10">The sequence shown here is derived from an EMBL/GenBank/DDBJ whole genome shotgun (WGS) entry which is preliminary data.</text>
</comment>
<comment type="subcellular location">
    <subcellularLocation>
        <location evidence="8">Cytoplasm</location>
    </subcellularLocation>
</comment>
<dbReference type="GO" id="GO:1902758">
    <property type="term" value="P:bis(molybdopterin guanine dinucleotide)molybdenum biosynthetic process"/>
    <property type="evidence" value="ECO:0007669"/>
    <property type="project" value="TreeGrafter"/>
</dbReference>
<feature type="domain" description="MobA-like NTP transferase" evidence="9">
    <location>
        <begin position="5"/>
        <end position="154"/>
    </location>
</feature>
<evidence type="ECO:0000256" key="3">
    <source>
        <dbReference type="ARBA" id="ARBA00022723"/>
    </source>
</evidence>
<proteinExistence type="inferred from homology"/>
<dbReference type="GO" id="GO:0061603">
    <property type="term" value="F:molybdenum cofactor guanylyltransferase activity"/>
    <property type="evidence" value="ECO:0007669"/>
    <property type="project" value="UniProtKB-EC"/>
</dbReference>
<keyword evidence="4 8" id="KW-0547">Nucleotide-binding</keyword>
<protein>
    <recommendedName>
        <fullName evidence="8">Molybdenum cofactor guanylyltransferase</fullName>
        <shortName evidence="8">MoCo guanylyltransferase</shortName>
        <ecNumber evidence="8">2.7.7.77</ecNumber>
    </recommendedName>
    <alternativeName>
        <fullName evidence="8">GTP:molybdopterin guanylyltransferase</fullName>
    </alternativeName>
    <alternativeName>
        <fullName evidence="8">Mo-MPT guanylyltransferase</fullName>
    </alternativeName>
    <alternativeName>
        <fullName evidence="8">Molybdopterin guanylyltransferase</fullName>
    </alternativeName>
    <alternativeName>
        <fullName evidence="8">Molybdopterin-guanine dinucleotide synthase</fullName>
        <shortName evidence="8">MGD synthase</shortName>
    </alternativeName>
</protein>
<dbReference type="GO" id="GO:0005525">
    <property type="term" value="F:GTP binding"/>
    <property type="evidence" value="ECO:0007669"/>
    <property type="project" value="UniProtKB-UniRule"/>
</dbReference>
<evidence type="ECO:0000256" key="8">
    <source>
        <dbReference type="HAMAP-Rule" id="MF_00316"/>
    </source>
</evidence>
<keyword evidence="5 8" id="KW-0460">Magnesium</keyword>
<dbReference type="GO" id="GO:0005737">
    <property type="term" value="C:cytoplasm"/>
    <property type="evidence" value="ECO:0007669"/>
    <property type="project" value="UniProtKB-SubCell"/>
</dbReference>
<feature type="binding site" evidence="8">
    <location>
        <position position="99"/>
    </location>
    <ligand>
        <name>GTP</name>
        <dbReference type="ChEBI" id="CHEBI:37565"/>
    </ligand>
</feature>
<dbReference type="PANTHER" id="PTHR19136">
    <property type="entry name" value="MOLYBDENUM COFACTOR GUANYLYLTRANSFERASE"/>
    <property type="match status" value="1"/>
</dbReference>
<comment type="similarity">
    <text evidence="8">Belongs to the MobA family.</text>
</comment>
<dbReference type="HAMAP" id="MF_00316">
    <property type="entry name" value="MobA"/>
    <property type="match status" value="1"/>
</dbReference>
<dbReference type="EC" id="2.7.7.77" evidence="8"/>
<organism evidence="10 11">
    <name type="scientific">Histidinibacterium aquaticum</name>
    <dbReference type="NCBI Taxonomy" id="2613962"/>
    <lineage>
        <taxon>Bacteria</taxon>
        <taxon>Pseudomonadati</taxon>
        <taxon>Pseudomonadota</taxon>
        <taxon>Alphaproteobacteria</taxon>
        <taxon>Rhodobacterales</taxon>
        <taxon>Paracoccaceae</taxon>
        <taxon>Histidinibacterium</taxon>
    </lineage>
</organism>
<dbReference type="Pfam" id="PF12804">
    <property type="entry name" value="NTP_transf_3"/>
    <property type="match status" value="1"/>
</dbReference>
<keyword evidence="7 8" id="KW-0501">Molybdenum cofactor biosynthesis</keyword>
<evidence type="ECO:0000313" key="10">
    <source>
        <dbReference type="EMBL" id="KAA9010743.1"/>
    </source>
</evidence>
<dbReference type="Gene3D" id="3.90.550.10">
    <property type="entry name" value="Spore Coat Polysaccharide Biosynthesis Protein SpsA, Chain A"/>
    <property type="match status" value="1"/>
</dbReference>
<keyword evidence="6 8" id="KW-0342">GTP-binding</keyword>
<evidence type="ECO:0000313" key="11">
    <source>
        <dbReference type="Proteomes" id="UP000326554"/>
    </source>
</evidence>
<feature type="binding site" evidence="8">
    <location>
        <position position="67"/>
    </location>
    <ligand>
        <name>GTP</name>
        <dbReference type="ChEBI" id="CHEBI:37565"/>
    </ligand>
</feature>
<sequence>MQISGVILAGGTARRMGGGDKGRLEISGVSLLVRVIQRLEPQVAGLALSANGAPERFADLGLPVMPDETPDRGPLAGVLAGLDWARGQGADALVTAPADTPFLPADLVPRLRRAGPVAIAHSGGRDHPTCGLWAVALAPLLRERLDAGDRRLMAFADAAGAARAEFDDDRAFFNVNTPEDLARAEALAEEGAA</sequence>
<comment type="domain">
    <text evidence="8">The N-terminal domain determines nucleotide recognition and specific binding, while the C-terminal domain determines the specific binding to the target protein.</text>
</comment>
<comment type="cofactor">
    <cofactor evidence="8">
        <name>Mg(2+)</name>
        <dbReference type="ChEBI" id="CHEBI:18420"/>
    </cofactor>
</comment>
<dbReference type="RefSeq" id="WP_150444227.1">
    <property type="nucleotide sequence ID" value="NZ_VYQE01000001.1"/>
</dbReference>
<keyword evidence="2 8" id="KW-0808">Transferase</keyword>
<dbReference type="InterPro" id="IPR029044">
    <property type="entry name" value="Nucleotide-diphossugar_trans"/>
</dbReference>
<feature type="binding site" evidence="8">
    <location>
        <position position="21"/>
    </location>
    <ligand>
        <name>GTP</name>
        <dbReference type="ChEBI" id="CHEBI:37565"/>
    </ligand>
</feature>
<comment type="caution">
    <text evidence="8">Lacks conserved residue(s) required for the propagation of feature annotation.</text>
</comment>
<keyword evidence="11" id="KW-1185">Reference proteome</keyword>
<evidence type="ECO:0000256" key="4">
    <source>
        <dbReference type="ARBA" id="ARBA00022741"/>
    </source>
</evidence>
<keyword evidence="1 8" id="KW-0963">Cytoplasm</keyword>
<dbReference type="PANTHER" id="PTHR19136:SF81">
    <property type="entry name" value="MOLYBDENUM COFACTOR GUANYLYLTRANSFERASE"/>
    <property type="match status" value="1"/>
</dbReference>
<comment type="function">
    <text evidence="8">Transfers a GMP moiety from GTP to Mo-molybdopterin (Mo-MPT) cofactor (Moco or molybdenum cofactor) to form Mo-molybdopterin guanine dinucleotide (Mo-MGD) cofactor.</text>
</comment>
<dbReference type="GO" id="GO:0046872">
    <property type="term" value="F:metal ion binding"/>
    <property type="evidence" value="ECO:0007669"/>
    <property type="project" value="UniProtKB-KW"/>
</dbReference>
<feature type="binding site" evidence="8">
    <location>
        <position position="99"/>
    </location>
    <ligand>
        <name>Mg(2+)</name>
        <dbReference type="ChEBI" id="CHEBI:18420"/>
    </ligand>
</feature>
<accession>A0A5J5GSX5</accession>
<evidence type="ECO:0000259" key="9">
    <source>
        <dbReference type="Pfam" id="PF12804"/>
    </source>
</evidence>